<accession>X0SDD5</accession>
<evidence type="ECO:0000259" key="7">
    <source>
        <dbReference type="Pfam" id="PF02874"/>
    </source>
</evidence>
<feature type="domain" description="ATPase F1/V1/A1 complex alpha/beta subunit N-terminal" evidence="7">
    <location>
        <begin position="21"/>
        <end position="58"/>
    </location>
</feature>
<organism evidence="8">
    <name type="scientific">marine sediment metagenome</name>
    <dbReference type="NCBI Taxonomy" id="412755"/>
    <lineage>
        <taxon>unclassified sequences</taxon>
        <taxon>metagenomes</taxon>
        <taxon>ecological metagenomes</taxon>
    </lineage>
</organism>
<evidence type="ECO:0000256" key="2">
    <source>
        <dbReference type="ARBA" id="ARBA00022448"/>
    </source>
</evidence>
<proteinExistence type="inferred from homology"/>
<feature type="non-terminal residue" evidence="8">
    <location>
        <position position="72"/>
    </location>
</feature>
<dbReference type="Gene3D" id="2.30.30.650">
    <property type="match status" value="1"/>
</dbReference>
<keyword evidence="4" id="KW-0067">ATP-binding</keyword>
<keyword evidence="6" id="KW-0406">Ion transport</keyword>
<dbReference type="GO" id="GO:0046961">
    <property type="term" value="F:proton-transporting ATPase activity, rotational mechanism"/>
    <property type="evidence" value="ECO:0007669"/>
    <property type="project" value="InterPro"/>
</dbReference>
<keyword evidence="3" id="KW-0547">Nucleotide-binding</keyword>
<protein>
    <recommendedName>
        <fullName evidence="7">ATPase F1/V1/A1 complex alpha/beta subunit N-terminal domain-containing protein</fullName>
    </recommendedName>
</protein>
<dbReference type="InterPro" id="IPR004100">
    <property type="entry name" value="ATPase_F1/V1/A1_a/bsu_N"/>
</dbReference>
<name>X0SDD5_9ZZZZ</name>
<comment type="similarity">
    <text evidence="1">Belongs to the ATPase alpha/beta chains family.</text>
</comment>
<gene>
    <name evidence="8" type="ORF">S01H1_03638</name>
</gene>
<comment type="caution">
    <text evidence="8">The sequence shown here is derived from an EMBL/GenBank/DDBJ whole genome shotgun (WGS) entry which is preliminary data.</text>
</comment>
<dbReference type="AlphaFoldDB" id="X0SDD5"/>
<dbReference type="GO" id="GO:0046034">
    <property type="term" value="P:ATP metabolic process"/>
    <property type="evidence" value="ECO:0007669"/>
    <property type="project" value="InterPro"/>
</dbReference>
<dbReference type="EMBL" id="BARS01001967">
    <property type="protein sequence ID" value="GAF79053.1"/>
    <property type="molecule type" value="Genomic_DNA"/>
</dbReference>
<evidence type="ECO:0000256" key="1">
    <source>
        <dbReference type="ARBA" id="ARBA00008936"/>
    </source>
</evidence>
<dbReference type="PANTHER" id="PTHR43607">
    <property type="entry name" value="V-TYPE PROTON ATPASE CATALYTIC SUBUNIT A"/>
    <property type="match status" value="1"/>
</dbReference>
<dbReference type="PANTHER" id="PTHR43607:SF1">
    <property type="entry name" value="H(+)-TRANSPORTING TWO-SECTOR ATPASE"/>
    <property type="match status" value="1"/>
</dbReference>
<dbReference type="Pfam" id="PF02874">
    <property type="entry name" value="ATP-synt_ab_N"/>
    <property type="match status" value="1"/>
</dbReference>
<reference evidence="8" key="1">
    <citation type="journal article" date="2014" name="Front. Microbiol.">
        <title>High frequency of phylogenetically diverse reductive dehalogenase-homologous genes in deep subseafloor sedimentary metagenomes.</title>
        <authorList>
            <person name="Kawai M."/>
            <person name="Futagami T."/>
            <person name="Toyoda A."/>
            <person name="Takaki Y."/>
            <person name="Nishi S."/>
            <person name="Hori S."/>
            <person name="Arai W."/>
            <person name="Tsubouchi T."/>
            <person name="Morono Y."/>
            <person name="Uchiyama I."/>
            <person name="Ito T."/>
            <person name="Fujiyama A."/>
            <person name="Inagaki F."/>
            <person name="Takami H."/>
        </authorList>
    </citation>
    <scope>NUCLEOTIDE SEQUENCE</scope>
    <source>
        <strain evidence="8">Expedition CK06-06</strain>
    </source>
</reference>
<evidence type="ECO:0000256" key="3">
    <source>
        <dbReference type="ARBA" id="ARBA00022741"/>
    </source>
</evidence>
<keyword evidence="5" id="KW-1278">Translocase</keyword>
<evidence type="ECO:0000256" key="6">
    <source>
        <dbReference type="ARBA" id="ARBA00023065"/>
    </source>
</evidence>
<dbReference type="InterPro" id="IPR022878">
    <property type="entry name" value="V-ATPase_asu"/>
</dbReference>
<evidence type="ECO:0000256" key="5">
    <source>
        <dbReference type="ARBA" id="ARBA00022967"/>
    </source>
</evidence>
<evidence type="ECO:0000256" key="4">
    <source>
        <dbReference type="ARBA" id="ARBA00022840"/>
    </source>
</evidence>
<keyword evidence="2" id="KW-0813">Transport</keyword>
<sequence>MVTVAAEQVVTQNSVAYCHRQDDQRLLSEVIRVRGSYADLQVFEETRGLKVGDRVEFTSEMLSVVLGPGLLG</sequence>
<evidence type="ECO:0000313" key="8">
    <source>
        <dbReference type="EMBL" id="GAF79053.1"/>
    </source>
</evidence>
<dbReference type="GO" id="GO:0005524">
    <property type="term" value="F:ATP binding"/>
    <property type="evidence" value="ECO:0007669"/>
    <property type="project" value="UniProtKB-KW"/>
</dbReference>